<evidence type="ECO:0000313" key="3">
    <source>
        <dbReference type="EMBL" id="MBN2964256.1"/>
    </source>
</evidence>
<dbReference type="CDD" id="cd00293">
    <property type="entry name" value="USP-like"/>
    <property type="match status" value="2"/>
</dbReference>
<comment type="caution">
    <text evidence="3">The sequence shown here is derived from an EMBL/GenBank/DDBJ whole genome shotgun (WGS) entry which is preliminary data.</text>
</comment>
<feature type="domain" description="UspA" evidence="2">
    <location>
        <begin position="7"/>
        <end position="159"/>
    </location>
</feature>
<dbReference type="InterPro" id="IPR006015">
    <property type="entry name" value="Universal_stress_UspA"/>
</dbReference>
<comment type="similarity">
    <text evidence="1">Belongs to the universal stress protein A family.</text>
</comment>
<reference evidence="3 4" key="3">
    <citation type="submission" date="2021-02" db="EMBL/GenBank/DDBJ databases">
        <authorList>
            <person name="Merkel A.Y."/>
        </authorList>
    </citation>
    <scope>NUCLEOTIDE SEQUENCE [LARGE SCALE GENOMIC DNA]</scope>
    <source>
        <strain evidence="3 4">T05b</strain>
    </source>
</reference>
<dbReference type="Gene3D" id="3.40.50.12370">
    <property type="match status" value="1"/>
</dbReference>
<dbReference type="InterPro" id="IPR006016">
    <property type="entry name" value="UspA"/>
</dbReference>
<keyword evidence="4" id="KW-1185">Reference proteome</keyword>
<reference evidence="4" key="2">
    <citation type="submission" date="2021-02" db="EMBL/GenBank/DDBJ databases">
        <title>Sulfurospirillum tamanensis sp. nov.</title>
        <authorList>
            <person name="Merkel A.Y."/>
        </authorList>
    </citation>
    <scope>NUCLEOTIDE SEQUENCE [LARGE SCALE GENOMIC DNA]</scope>
    <source>
        <strain evidence="4">T05b</strain>
    </source>
</reference>
<evidence type="ECO:0000256" key="1">
    <source>
        <dbReference type="ARBA" id="ARBA00008791"/>
    </source>
</evidence>
<dbReference type="EMBL" id="JAFHKK010000009">
    <property type="protein sequence ID" value="MBN2964256.1"/>
    <property type="molecule type" value="Genomic_DNA"/>
</dbReference>
<dbReference type="Pfam" id="PF00582">
    <property type="entry name" value="Usp"/>
    <property type="match status" value="2"/>
</dbReference>
<gene>
    <name evidence="3" type="ORF">JWV37_05660</name>
</gene>
<reference evidence="3 4" key="1">
    <citation type="submission" date="2021-02" db="EMBL/GenBank/DDBJ databases">
        <title>Sulfurospirillum tamanensis sp. nov.</title>
        <authorList>
            <person name="Frolova A."/>
            <person name="Merkel A."/>
            <person name="Slobodkin A."/>
        </authorList>
    </citation>
    <scope>NUCLEOTIDE SEQUENCE [LARGE SCALE GENOMIC DNA]</scope>
    <source>
        <strain evidence="3 4">T05b</strain>
    </source>
</reference>
<name>A0ABS2WRF3_9BACT</name>
<protein>
    <submittedName>
        <fullName evidence="3">Universal stress protein</fullName>
    </submittedName>
</protein>
<proteinExistence type="inferred from homology"/>
<dbReference type="PRINTS" id="PR01438">
    <property type="entry name" value="UNVRSLSTRESS"/>
</dbReference>
<feature type="domain" description="UspA" evidence="2">
    <location>
        <begin position="216"/>
        <end position="286"/>
    </location>
</feature>
<accession>A0ABS2WRF3</accession>
<dbReference type="PANTHER" id="PTHR46268">
    <property type="entry name" value="STRESS RESPONSE PROTEIN NHAX"/>
    <property type="match status" value="1"/>
</dbReference>
<evidence type="ECO:0000313" key="4">
    <source>
        <dbReference type="Proteomes" id="UP000703590"/>
    </source>
</evidence>
<dbReference type="Proteomes" id="UP000703590">
    <property type="component" value="Unassembled WGS sequence"/>
</dbReference>
<organism evidence="3 4">
    <name type="scientific">Sulfurospirillum tamanense</name>
    <dbReference type="NCBI Taxonomy" id="2813362"/>
    <lineage>
        <taxon>Bacteria</taxon>
        <taxon>Pseudomonadati</taxon>
        <taxon>Campylobacterota</taxon>
        <taxon>Epsilonproteobacteria</taxon>
        <taxon>Campylobacterales</taxon>
        <taxon>Sulfurospirillaceae</taxon>
        <taxon>Sulfurospirillum</taxon>
    </lineage>
</organism>
<dbReference type="PANTHER" id="PTHR46268:SF6">
    <property type="entry name" value="UNIVERSAL STRESS PROTEIN UP12"/>
    <property type="match status" value="1"/>
</dbReference>
<sequence length="286" mass="31375">MPLAFKQTILACVDGSTYSEAVRDFGVLFAKTTQTPLTLFNTIENPKTGGNTDLSGNITLGGRDDLLDALVEEERAKSKVMIDFGREMLERLKEGVEEGVEVASLQRHGSLYENVQDLEAQTRMLILGLSGQDHEGQERVVGEQVEEVIRSLHVPILLVNAPFKEPRKVMIAYDGSKSAKKALETVAQTPLLKAVERHIVCVESSIKKAQETLESAKPLMAGVEGKVHFVALEGEAVESLLGYQAKENMELIAMGAFSHNRLRDKLFGSFTAKMIARAGVPLLLLR</sequence>
<evidence type="ECO:0000259" key="2">
    <source>
        <dbReference type="Pfam" id="PF00582"/>
    </source>
</evidence>
<dbReference type="SUPFAM" id="SSF52402">
    <property type="entry name" value="Adenine nucleotide alpha hydrolases-like"/>
    <property type="match status" value="2"/>
</dbReference>
<dbReference type="RefSeq" id="WP_205458805.1">
    <property type="nucleotide sequence ID" value="NZ_JAFHKK010000009.1"/>
</dbReference>